<evidence type="ECO:0000256" key="10">
    <source>
        <dbReference type="ARBA" id="ARBA00023049"/>
    </source>
</evidence>
<evidence type="ECO:0000256" key="5">
    <source>
        <dbReference type="ARBA" id="ARBA00022692"/>
    </source>
</evidence>
<reference evidence="14" key="1">
    <citation type="submission" date="2020-08" db="EMBL/GenBank/DDBJ databases">
        <title>Multicomponent nature underlies the extraordinary mechanical properties of spider dragline silk.</title>
        <authorList>
            <person name="Kono N."/>
            <person name="Nakamura H."/>
            <person name="Mori M."/>
            <person name="Yoshida Y."/>
            <person name="Ohtoshi R."/>
            <person name="Malay A.D."/>
            <person name="Moran D.A.P."/>
            <person name="Tomita M."/>
            <person name="Numata K."/>
            <person name="Arakawa K."/>
        </authorList>
    </citation>
    <scope>NUCLEOTIDE SEQUENCE</scope>
</reference>
<sequence>MEEIDLSDDCRFLSRRLERVLLLAEIGGKTLADILPEDLYKRLKGHLDYVKLMIPSWTQDENRGLYSEYLFKAITGNWEKKRPVWVMLMINSLTESDIRSTGIPVLDLWLAREASRLGKRSGAVERVEEQCLPLNGLNGSQVLFALNQTLVRLEELRNGGPSPFSGTEDLVRHYNCRNLSYVSFTNPDMLSDSGNASDELLSRNINQYFRQELIEKRNARMAHRVLQLLRQYPDESFFFAFGTGHFLGNGSVLDYVRDGGYEVEQVSPDAKIRKRRVTLAGPRLESVRVEKGRVIPKTLFVWANHSLSSQWGGFISVLDFPLLAEEQSKNWVLLRRRRYTPAVGEKEWGENNTEVKD</sequence>
<dbReference type="PANTHER" id="PTHR31120">
    <property type="entry name" value="METALLOPROTEASE TIKI"/>
    <property type="match status" value="1"/>
</dbReference>
<evidence type="ECO:0000256" key="8">
    <source>
        <dbReference type="ARBA" id="ARBA00022801"/>
    </source>
</evidence>
<keyword evidence="15" id="KW-1185">Reference proteome</keyword>
<keyword evidence="7 13" id="KW-0732">Signal</keyword>
<accession>A0A8X6JJ60</accession>
<proteinExistence type="inferred from homology"/>
<dbReference type="AlphaFoldDB" id="A0A8X6JJ60"/>
<comment type="subcellular location">
    <subcellularLocation>
        <location evidence="13">Cell membrane</location>
        <topology evidence="13">Single-pass type I membrane protein</topology>
    </subcellularLocation>
    <subcellularLocation>
        <location evidence="2">Membrane</location>
        <topology evidence="2">Single-pass type I membrane protein</topology>
    </subcellularLocation>
</comment>
<evidence type="ECO:0000256" key="2">
    <source>
        <dbReference type="ARBA" id="ARBA00004479"/>
    </source>
</evidence>
<dbReference type="GO" id="GO:0005886">
    <property type="term" value="C:plasma membrane"/>
    <property type="evidence" value="ECO:0007669"/>
    <property type="project" value="UniProtKB-SubCell"/>
</dbReference>
<keyword evidence="6 13" id="KW-0479">Metal-binding</keyword>
<protein>
    <recommendedName>
        <fullName evidence="13">Metalloprotease TIKI homolog</fullName>
        <ecNumber evidence="13">3.4.-.-</ecNumber>
    </recommendedName>
</protein>
<dbReference type="InterPro" id="IPR002816">
    <property type="entry name" value="TraB/PrgY/GumN_fam"/>
</dbReference>
<comment type="cofactor">
    <cofactor evidence="1">
        <name>Co(2+)</name>
        <dbReference type="ChEBI" id="CHEBI:48828"/>
    </cofactor>
</comment>
<keyword evidence="9" id="KW-1133">Transmembrane helix</keyword>
<dbReference type="Pfam" id="PF01963">
    <property type="entry name" value="TraB_PrgY_gumN"/>
    <property type="match status" value="1"/>
</dbReference>
<keyword evidence="10 13" id="KW-0482">Metalloprotease</keyword>
<evidence type="ECO:0000256" key="6">
    <source>
        <dbReference type="ARBA" id="ARBA00022723"/>
    </source>
</evidence>
<dbReference type="EC" id="3.4.-.-" evidence="13"/>
<keyword evidence="8 13" id="KW-0378">Hydrolase</keyword>
<keyword evidence="12" id="KW-0325">Glycoprotein</keyword>
<dbReference type="PANTHER" id="PTHR31120:SF6">
    <property type="entry name" value="METALLOPROTEASE TIKI HOMOLOG"/>
    <property type="match status" value="1"/>
</dbReference>
<dbReference type="EMBL" id="BMAW01042679">
    <property type="protein sequence ID" value="GFS35453.1"/>
    <property type="molecule type" value="Genomic_DNA"/>
</dbReference>
<evidence type="ECO:0000256" key="3">
    <source>
        <dbReference type="ARBA" id="ARBA00008261"/>
    </source>
</evidence>
<evidence type="ECO:0000256" key="12">
    <source>
        <dbReference type="ARBA" id="ARBA00023180"/>
    </source>
</evidence>
<keyword evidence="13" id="KW-1003">Cell membrane</keyword>
<dbReference type="Proteomes" id="UP000887013">
    <property type="component" value="Unassembled WGS sequence"/>
</dbReference>
<comment type="similarity">
    <text evidence="3 13">Belongs to the TIKI family.</text>
</comment>
<keyword evidence="11" id="KW-0472">Membrane</keyword>
<evidence type="ECO:0000256" key="13">
    <source>
        <dbReference type="RuleBase" id="RU369069"/>
    </source>
</evidence>
<dbReference type="GO" id="GO:0006508">
    <property type="term" value="P:proteolysis"/>
    <property type="evidence" value="ECO:0007669"/>
    <property type="project" value="UniProtKB-KW"/>
</dbReference>
<dbReference type="CDD" id="cd14789">
    <property type="entry name" value="Tiki"/>
    <property type="match status" value="1"/>
</dbReference>
<dbReference type="GO" id="GO:0016055">
    <property type="term" value="P:Wnt signaling pathway"/>
    <property type="evidence" value="ECO:0007669"/>
    <property type="project" value="UniProtKB-KW"/>
</dbReference>
<dbReference type="OrthoDB" id="10040378at2759"/>
<evidence type="ECO:0000256" key="7">
    <source>
        <dbReference type="ARBA" id="ARBA00022729"/>
    </source>
</evidence>
<organism evidence="14 15">
    <name type="scientific">Nephila pilipes</name>
    <name type="common">Giant wood spider</name>
    <name type="synonym">Nephila maculata</name>
    <dbReference type="NCBI Taxonomy" id="299642"/>
    <lineage>
        <taxon>Eukaryota</taxon>
        <taxon>Metazoa</taxon>
        <taxon>Ecdysozoa</taxon>
        <taxon>Arthropoda</taxon>
        <taxon>Chelicerata</taxon>
        <taxon>Arachnida</taxon>
        <taxon>Araneae</taxon>
        <taxon>Araneomorphae</taxon>
        <taxon>Entelegynae</taxon>
        <taxon>Araneoidea</taxon>
        <taxon>Nephilidae</taxon>
        <taxon>Nephila</taxon>
    </lineage>
</organism>
<dbReference type="GO" id="GO:0004222">
    <property type="term" value="F:metalloendopeptidase activity"/>
    <property type="evidence" value="ECO:0007669"/>
    <property type="project" value="UniProtKB-UniRule"/>
</dbReference>
<dbReference type="InterPro" id="IPR040230">
    <property type="entry name" value="TIKI1/2-like"/>
</dbReference>
<evidence type="ECO:0000313" key="15">
    <source>
        <dbReference type="Proteomes" id="UP000887013"/>
    </source>
</evidence>
<comment type="cofactor">
    <cofactor evidence="13">
        <name>Mn(2+)</name>
        <dbReference type="ChEBI" id="CHEBI:29035"/>
    </cofactor>
    <cofactor evidence="13">
        <name>Co(2+)</name>
        <dbReference type="ChEBI" id="CHEBI:48828"/>
    </cofactor>
    <text evidence="13">Divalent metal cations. Mn(2+) or Co(2+).</text>
</comment>
<evidence type="ECO:0000313" key="14">
    <source>
        <dbReference type="EMBL" id="GFS35453.1"/>
    </source>
</evidence>
<evidence type="ECO:0000256" key="9">
    <source>
        <dbReference type="ARBA" id="ARBA00022989"/>
    </source>
</evidence>
<keyword evidence="4 13" id="KW-0645">Protease</keyword>
<keyword evidence="5" id="KW-0812">Transmembrane</keyword>
<comment type="function">
    <text evidence="13">Metalloprotease that acts as a negative regulator of the Wnt signaling pathway.</text>
</comment>
<comment type="caution">
    <text evidence="14">The sequence shown here is derived from an EMBL/GenBank/DDBJ whole genome shotgun (WGS) entry which is preliminary data.</text>
</comment>
<evidence type="ECO:0000256" key="1">
    <source>
        <dbReference type="ARBA" id="ARBA00001941"/>
    </source>
</evidence>
<evidence type="ECO:0000256" key="11">
    <source>
        <dbReference type="ARBA" id="ARBA00023136"/>
    </source>
</evidence>
<gene>
    <name evidence="14" type="primary">trabd2b</name>
    <name evidence="14" type="ORF">NPIL_672441</name>
</gene>
<keyword evidence="13" id="KW-0879">Wnt signaling pathway</keyword>
<evidence type="ECO:0000256" key="4">
    <source>
        <dbReference type="ARBA" id="ARBA00022670"/>
    </source>
</evidence>
<name>A0A8X6JJ60_NEPPI</name>
<dbReference type="GO" id="GO:0030178">
    <property type="term" value="P:negative regulation of Wnt signaling pathway"/>
    <property type="evidence" value="ECO:0007669"/>
    <property type="project" value="UniProtKB-UniRule"/>
</dbReference>
<dbReference type="GO" id="GO:0046872">
    <property type="term" value="F:metal ion binding"/>
    <property type="evidence" value="ECO:0007669"/>
    <property type="project" value="UniProtKB-UniRule"/>
</dbReference>